<dbReference type="PaxDb" id="39947-A0A0P0XM47"/>
<keyword evidence="3" id="KW-1185">Reference proteome</keyword>
<protein>
    <submittedName>
        <fullName evidence="2">Os09g0377532 protein</fullName>
    </submittedName>
</protein>
<dbReference type="EMBL" id="AP014965">
    <property type="protein sequence ID" value="BAT07822.1"/>
    <property type="molecule type" value="Genomic_DNA"/>
</dbReference>
<proteinExistence type="predicted"/>
<organism evidence="2 3">
    <name type="scientific">Oryza sativa subsp. japonica</name>
    <name type="common">Rice</name>
    <dbReference type="NCBI Taxonomy" id="39947"/>
    <lineage>
        <taxon>Eukaryota</taxon>
        <taxon>Viridiplantae</taxon>
        <taxon>Streptophyta</taxon>
        <taxon>Embryophyta</taxon>
        <taxon>Tracheophyta</taxon>
        <taxon>Spermatophyta</taxon>
        <taxon>Magnoliopsida</taxon>
        <taxon>Liliopsida</taxon>
        <taxon>Poales</taxon>
        <taxon>Poaceae</taxon>
        <taxon>BOP clade</taxon>
        <taxon>Oryzoideae</taxon>
        <taxon>Oryzeae</taxon>
        <taxon>Oryzinae</taxon>
        <taxon>Oryza</taxon>
        <taxon>Oryza sativa</taxon>
    </lineage>
</organism>
<accession>A0A0P0XM47</accession>
<evidence type="ECO:0000313" key="2">
    <source>
        <dbReference type="EMBL" id="BAT07822.1"/>
    </source>
</evidence>
<gene>
    <name evidence="2" type="ordered locus">Os09g0377532</name>
    <name evidence="2" type="ORF">OSNPB_090377532</name>
</gene>
<reference evidence="3" key="1">
    <citation type="journal article" date="2005" name="Nature">
        <title>The map-based sequence of the rice genome.</title>
        <authorList>
            <consortium name="International rice genome sequencing project (IRGSP)"/>
            <person name="Matsumoto T."/>
            <person name="Wu J."/>
            <person name="Kanamori H."/>
            <person name="Katayose Y."/>
            <person name="Fujisawa M."/>
            <person name="Namiki N."/>
            <person name="Mizuno H."/>
            <person name="Yamamoto K."/>
            <person name="Antonio B.A."/>
            <person name="Baba T."/>
            <person name="Sakata K."/>
            <person name="Nagamura Y."/>
            <person name="Aoki H."/>
            <person name="Arikawa K."/>
            <person name="Arita K."/>
            <person name="Bito T."/>
            <person name="Chiden Y."/>
            <person name="Fujitsuka N."/>
            <person name="Fukunaka R."/>
            <person name="Hamada M."/>
            <person name="Harada C."/>
            <person name="Hayashi A."/>
            <person name="Hijishita S."/>
            <person name="Honda M."/>
            <person name="Hosokawa S."/>
            <person name="Ichikawa Y."/>
            <person name="Idonuma A."/>
            <person name="Iijima M."/>
            <person name="Ikeda M."/>
            <person name="Ikeno M."/>
            <person name="Ito K."/>
            <person name="Ito S."/>
            <person name="Ito T."/>
            <person name="Ito Y."/>
            <person name="Ito Y."/>
            <person name="Iwabuchi A."/>
            <person name="Kamiya K."/>
            <person name="Karasawa W."/>
            <person name="Kurita K."/>
            <person name="Katagiri S."/>
            <person name="Kikuta A."/>
            <person name="Kobayashi H."/>
            <person name="Kobayashi N."/>
            <person name="Machita K."/>
            <person name="Maehara T."/>
            <person name="Masukawa M."/>
            <person name="Mizubayashi T."/>
            <person name="Mukai Y."/>
            <person name="Nagasaki H."/>
            <person name="Nagata Y."/>
            <person name="Naito S."/>
            <person name="Nakashima M."/>
            <person name="Nakama Y."/>
            <person name="Nakamichi Y."/>
            <person name="Nakamura M."/>
            <person name="Meguro A."/>
            <person name="Negishi M."/>
            <person name="Ohta I."/>
            <person name="Ohta T."/>
            <person name="Okamoto M."/>
            <person name="Ono N."/>
            <person name="Saji S."/>
            <person name="Sakaguchi M."/>
            <person name="Sakai K."/>
            <person name="Shibata M."/>
            <person name="Shimokawa T."/>
            <person name="Song J."/>
            <person name="Takazaki Y."/>
            <person name="Terasawa K."/>
            <person name="Tsugane M."/>
            <person name="Tsuji K."/>
            <person name="Ueda S."/>
            <person name="Waki K."/>
            <person name="Yamagata H."/>
            <person name="Yamamoto M."/>
            <person name="Yamamoto S."/>
            <person name="Yamane H."/>
            <person name="Yoshiki S."/>
            <person name="Yoshihara R."/>
            <person name="Yukawa K."/>
            <person name="Zhong H."/>
            <person name="Yano M."/>
            <person name="Yuan Q."/>
            <person name="Ouyang S."/>
            <person name="Liu J."/>
            <person name="Jones K.M."/>
            <person name="Gansberger K."/>
            <person name="Moffat K."/>
            <person name="Hill J."/>
            <person name="Bera J."/>
            <person name="Fadrosh D."/>
            <person name="Jin S."/>
            <person name="Johri S."/>
            <person name="Kim M."/>
            <person name="Overton L."/>
            <person name="Reardon M."/>
            <person name="Tsitrin T."/>
            <person name="Vuong H."/>
            <person name="Weaver B."/>
            <person name="Ciecko A."/>
            <person name="Tallon L."/>
            <person name="Jackson J."/>
            <person name="Pai G."/>
            <person name="Aken S.V."/>
            <person name="Utterback T."/>
            <person name="Reidmuller S."/>
            <person name="Feldblyum T."/>
            <person name="Hsiao J."/>
            <person name="Zismann V."/>
            <person name="Iobst S."/>
            <person name="de Vazeille A.R."/>
            <person name="Buell C.R."/>
            <person name="Ying K."/>
            <person name="Li Y."/>
            <person name="Lu T."/>
            <person name="Huang Y."/>
            <person name="Zhao Q."/>
            <person name="Feng Q."/>
            <person name="Zhang L."/>
            <person name="Zhu J."/>
            <person name="Weng Q."/>
            <person name="Mu J."/>
            <person name="Lu Y."/>
            <person name="Fan D."/>
            <person name="Liu Y."/>
            <person name="Guan J."/>
            <person name="Zhang Y."/>
            <person name="Yu S."/>
            <person name="Liu X."/>
            <person name="Zhang Y."/>
            <person name="Hong G."/>
            <person name="Han B."/>
            <person name="Choisne N."/>
            <person name="Demange N."/>
            <person name="Orjeda G."/>
            <person name="Samain S."/>
            <person name="Cattolico L."/>
            <person name="Pelletier E."/>
            <person name="Couloux A."/>
            <person name="Segurens B."/>
            <person name="Wincker P."/>
            <person name="D'Hont A."/>
            <person name="Scarpelli C."/>
            <person name="Weissenbach J."/>
            <person name="Salanoubat M."/>
            <person name="Quetier F."/>
            <person name="Yu Y."/>
            <person name="Kim H.R."/>
            <person name="Rambo T."/>
            <person name="Currie J."/>
            <person name="Collura K."/>
            <person name="Luo M."/>
            <person name="Yang T."/>
            <person name="Ammiraju J.S.S."/>
            <person name="Engler F."/>
            <person name="Soderlund C."/>
            <person name="Wing R.A."/>
            <person name="Palmer L.E."/>
            <person name="de la Bastide M."/>
            <person name="Spiegel L."/>
            <person name="Nascimento L."/>
            <person name="Zutavern T."/>
            <person name="O'Shaughnessy A."/>
            <person name="Dike S."/>
            <person name="Dedhia N."/>
            <person name="Preston R."/>
            <person name="Balija V."/>
            <person name="McCombie W.R."/>
            <person name="Chow T."/>
            <person name="Chen H."/>
            <person name="Chung M."/>
            <person name="Chen C."/>
            <person name="Shaw J."/>
            <person name="Wu H."/>
            <person name="Hsiao K."/>
            <person name="Chao Y."/>
            <person name="Chu M."/>
            <person name="Cheng C."/>
            <person name="Hour A."/>
            <person name="Lee P."/>
            <person name="Lin S."/>
            <person name="Lin Y."/>
            <person name="Liou J."/>
            <person name="Liu S."/>
            <person name="Hsing Y."/>
            <person name="Raghuvanshi S."/>
            <person name="Mohanty A."/>
            <person name="Bharti A.K."/>
            <person name="Gaur A."/>
            <person name="Gupta V."/>
            <person name="Kumar D."/>
            <person name="Ravi V."/>
            <person name="Vij S."/>
            <person name="Kapur A."/>
            <person name="Khurana P."/>
            <person name="Khurana P."/>
            <person name="Khurana J.P."/>
            <person name="Tyagi A.K."/>
            <person name="Gaikwad K."/>
            <person name="Singh A."/>
            <person name="Dalal V."/>
            <person name="Srivastava S."/>
            <person name="Dixit A."/>
            <person name="Pal A.K."/>
            <person name="Ghazi I.A."/>
            <person name="Yadav M."/>
            <person name="Pandit A."/>
            <person name="Bhargava A."/>
            <person name="Sureshbabu K."/>
            <person name="Batra K."/>
            <person name="Sharma T.R."/>
            <person name="Mohapatra T."/>
            <person name="Singh N.K."/>
            <person name="Messing J."/>
            <person name="Nelson A.B."/>
            <person name="Fuks G."/>
            <person name="Kavchok S."/>
            <person name="Keizer G."/>
            <person name="Linton E."/>
            <person name="Llaca V."/>
            <person name="Song R."/>
            <person name="Tanyolac B."/>
            <person name="Young S."/>
            <person name="Ho-Il K."/>
            <person name="Hahn J.H."/>
            <person name="Sangsakoo G."/>
            <person name="Vanavichit A."/>
            <person name="de Mattos Luiz.A.T."/>
            <person name="Zimmer P.D."/>
            <person name="Malone G."/>
            <person name="Dellagostin O."/>
            <person name="de Oliveira A.C."/>
            <person name="Bevan M."/>
            <person name="Bancroft I."/>
            <person name="Minx P."/>
            <person name="Cordum H."/>
            <person name="Wilson R."/>
            <person name="Cheng Z."/>
            <person name="Jin W."/>
            <person name="Jiang J."/>
            <person name="Leong S.A."/>
            <person name="Iwama H."/>
            <person name="Gojobori T."/>
            <person name="Itoh T."/>
            <person name="Niimura Y."/>
            <person name="Fujii Y."/>
            <person name="Habara T."/>
            <person name="Sakai H."/>
            <person name="Sato Y."/>
            <person name="Wilson G."/>
            <person name="Kumar K."/>
            <person name="McCouch S."/>
            <person name="Juretic N."/>
            <person name="Hoen D."/>
            <person name="Wright S."/>
            <person name="Bruskiewich R."/>
            <person name="Bureau T."/>
            <person name="Miyao A."/>
            <person name="Hirochika H."/>
            <person name="Nishikawa T."/>
            <person name="Kadowaki K."/>
            <person name="Sugiura M."/>
            <person name="Burr B."/>
            <person name="Sasaki T."/>
        </authorList>
    </citation>
    <scope>NUCLEOTIDE SEQUENCE [LARGE SCALE GENOMIC DNA]</scope>
    <source>
        <strain evidence="3">cv. Nipponbare</strain>
    </source>
</reference>
<dbReference type="AlphaFoldDB" id="A0A0P0XM47"/>
<sequence>MSAIDPLDLQLVLQLDPQAVLVDELASLPVKLLFFTTPPPPKLMSLTPSQPRTVTTTNTHHRGPLSSDLVVSRPDATRSGSPMFCHTLAPPYHRPTRTHL</sequence>
<reference evidence="2 3" key="3">
    <citation type="journal article" date="2013" name="Rice">
        <title>Improvement of the Oryza sativa Nipponbare reference genome using next generation sequence and optical map data.</title>
        <authorList>
            <person name="Kawahara Y."/>
            <person name="de la Bastide M."/>
            <person name="Hamilton J.P."/>
            <person name="Kanamori H."/>
            <person name="McCombie W.R."/>
            <person name="Ouyang S."/>
            <person name="Schwartz D.C."/>
            <person name="Tanaka T."/>
            <person name="Wu J."/>
            <person name="Zhou S."/>
            <person name="Childs K.L."/>
            <person name="Davidson R.M."/>
            <person name="Lin H."/>
            <person name="Quesada-Ocampo L."/>
            <person name="Vaillancourt B."/>
            <person name="Sakai H."/>
            <person name="Lee S.S."/>
            <person name="Kim J."/>
            <person name="Numa H."/>
            <person name="Itoh T."/>
            <person name="Buell C.R."/>
            <person name="Matsumoto T."/>
        </authorList>
    </citation>
    <scope>NUCLEOTIDE SEQUENCE [LARGE SCALE GENOMIC DNA]</scope>
    <source>
        <strain evidence="3">cv. Nipponbare</strain>
    </source>
</reference>
<feature type="compositionally biased region" description="Polar residues" evidence="1">
    <location>
        <begin position="46"/>
        <end position="58"/>
    </location>
</feature>
<dbReference type="Proteomes" id="UP000059680">
    <property type="component" value="Chromosome 9"/>
</dbReference>
<name>A0A0P0XM47_ORYSJ</name>
<evidence type="ECO:0000256" key="1">
    <source>
        <dbReference type="SAM" id="MobiDB-lite"/>
    </source>
</evidence>
<dbReference type="InParanoid" id="A0A0P0XM47"/>
<reference evidence="2 3" key="2">
    <citation type="journal article" date="2013" name="Plant Cell Physiol.">
        <title>Rice Annotation Project Database (RAP-DB): an integrative and interactive database for rice genomics.</title>
        <authorList>
            <person name="Sakai H."/>
            <person name="Lee S.S."/>
            <person name="Tanaka T."/>
            <person name="Numa H."/>
            <person name="Kim J."/>
            <person name="Kawahara Y."/>
            <person name="Wakimoto H."/>
            <person name="Yang C.C."/>
            <person name="Iwamoto M."/>
            <person name="Abe T."/>
            <person name="Yamada Y."/>
            <person name="Muto A."/>
            <person name="Inokuchi H."/>
            <person name="Ikemura T."/>
            <person name="Matsumoto T."/>
            <person name="Sasaki T."/>
            <person name="Itoh T."/>
        </authorList>
    </citation>
    <scope>NUCLEOTIDE SEQUENCE [LARGE SCALE GENOMIC DNA]</scope>
    <source>
        <strain evidence="3">cv. Nipponbare</strain>
    </source>
</reference>
<evidence type="ECO:0000313" key="3">
    <source>
        <dbReference type="Proteomes" id="UP000059680"/>
    </source>
</evidence>
<feature type="region of interest" description="Disordered" evidence="1">
    <location>
        <begin position="41"/>
        <end position="100"/>
    </location>
</feature>